<dbReference type="OrthoDB" id="1928766at2759"/>
<gene>
    <name evidence="3" type="ORF">Acr_23g0004310</name>
</gene>
<sequence>MHLHNCLLPRLSASSLLDNRAHPKANTSQAPDLEGLHLKGRRSEEEEDLLVVMTKYQDTEIDPPLRRSGILTPVLTPSTQLKEQITDLIKKGYLRKYIADRPPSNSLERRYGDNRPTAGDIQVIHGGFGFDGCSSSSRKRHAKSTNGRAEEEVYNLSYATIDTHPPITFNNDDLRGLLLPHDDALIVSAVITNSNIQKILVDNGSSADILFISDFIVMDCPSPYNAILGRPMLEGVKAITSTDHLKMKFPTSIGIEEEVTKLIKAGVIREVQYPEWLVNVVVALKKWGKWRLCVDFTDLNKACPKDNFLLPKIDLIVDATSKHKPLSFMDAFFGYHQTKMHPPNVEKTFFITKRGLYCYKVMPFGLKNAGATYQRLVNKMFKDLIGRTMEVYIDDKLIKSIKTADHIATWKKRLAFYEAPNDVESFQMHLWDIDVTLPKEAPTEQNPNEDLARWTLFVDGSSNQHDCGAGLVFQTPFGEQMDYAIWTGFRAINNEAEYESLLARLRVATEFGVDSLEAFSEVKTISRKIKDFRIRQIPREENRNADALVNLTLAFDFISDRSIPLEFLANPSIEFAKSICQVNASPTRMNDIMAYLQTSALPSDKFLDHQI</sequence>
<accession>A0A7J0GMK1</accession>
<evidence type="ECO:0000313" key="4">
    <source>
        <dbReference type="Proteomes" id="UP000585474"/>
    </source>
</evidence>
<dbReference type="Gene3D" id="3.10.10.10">
    <property type="entry name" value="HIV Type 1 Reverse Transcriptase, subunit A, domain 1"/>
    <property type="match status" value="1"/>
</dbReference>
<protein>
    <recommendedName>
        <fullName evidence="2">Reverse transcriptase domain-containing protein</fullName>
    </recommendedName>
</protein>
<dbReference type="InterPro" id="IPR000477">
    <property type="entry name" value="RT_dom"/>
</dbReference>
<organism evidence="3 4">
    <name type="scientific">Actinidia rufa</name>
    <dbReference type="NCBI Taxonomy" id="165716"/>
    <lineage>
        <taxon>Eukaryota</taxon>
        <taxon>Viridiplantae</taxon>
        <taxon>Streptophyta</taxon>
        <taxon>Embryophyta</taxon>
        <taxon>Tracheophyta</taxon>
        <taxon>Spermatophyta</taxon>
        <taxon>Magnoliopsida</taxon>
        <taxon>eudicotyledons</taxon>
        <taxon>Gunneridae</taxon>
        <taxon>Pentapetalae</taxon>
        <taxon>asterids</taxon>
        <taxon>Ericales</taxon>
        <taxon>Actinidiaceae</taxon>
        <taxon>Actinidia</taxon>
    </lineage>
</organism>
<dbReference type="CDD" id="cd01647">
    <property type="entry name" value="RT_LTR"/>
    <property type="match status" value="1"/>
</dbReference>
<dbReference type="Gene3D" id="3.30.420.10">
    <property type="entry name" value="Ribonuclease H-like superfamily/Ribonuclease H"/>
    <property type="match status" value="1"/>
</dbReference>
<evidence type="ECO:0000313" key="3">
    <source>
        <dbReference type="EMBL" id="GFZ12046.1"/>
    </source>
</evidence>
<proteinExistence type="predicted"/>
<dbReference type="GO" id="GO:0003676">
    <property type="term" value="F:nucleic acid binding"/>
    <property type="evidence" value="ECO:0007669"/>
    <property type="project" value="InterPro"/>
</dbReference>
<dbReference type="InterPro" id="IPR036397">
    <property type="entry name" value="RNaseH_sf"/>
</dbReference>
<dbReference type="EMBL" id="BJWL01000023">
    <property type="protein sequence ID" value="GFZ12046.1"/>
    <property type="molecule type" value="Genomic_DNA"/>
</dbReference>
<feature type="region of interest" description="Disordered" evidence="1">
    <location>
        <begin position="22"/>
        <end position="41"/>
    </location>
</feature>
<dbReference type="AlphaFoldDB" id="A0A7J0GMK1"/>
<reference evidence="3 4" key="1">
    <citation type="submission" date="2019-07" db="EMBL/GenBank/DDBJ databases">
        <title>De Novo Assembly of kiwifruit Actinidia rufa.</title>
        <authorList>
            <person name="Sugita-Konishi S."/>
            <person name="Sato K."/>
            <person name="Mori E."/>
            <person name="Abe Y."/>
            <person name="Kisaki G."/>
            <person name="Hamano K."/>
            <person name="Suezawa K."/>
            <person name="Otani M."/>
            <person name="Fukuda T."/>
            <person name="Manabe T."/>
            <person name="Gomi K."/>
            <person name="Tabuchi M."/>
            <person name="Akimitsu K."/>
            <person name="Kataoka I."/>
        </authorList>
    </citation>
    <scope>NUCLEOTIDE SEQUENCE [LARGE SCALE GENOMIC DNA]</scope>
    <source>
        <strain evidence="4">cv. Fuchu</strain>
    </source>
</reference>
<dbReference type="Pfam" id="PF00078">
    <property type="entry name" value="RVT_1"/>
    <property type="match status" value="1"/>
</dbReference>
<evidence type="ECO:0000256" key="1">
    <source>
        <dbReference type="SAM" id="MobiDB-lite"/>
    </source>
</evidence>
<dbReference type="Proteomes" id="UP000585474">
    <property type="component" value="Unassembled WGS sequence"/>
</dbReference>
<name>A0A7J0GMK1_9ERIC</name>
<dbReference type="PANTHER" id="PTHR24559:SF444">
    <property type="entry name" value="REVERSE TRANSCRIPTASE DOMAIN-CONTAINING PROTEIN"/>
    <property type="match status" value="1"/>
</dbReference>
<dbReference type="SUPFAM" id="SSF56672">
    <property type="entry name" value="DNA/RNA polymerases"/>
    <property type="match status" value="1"/>
</dbReference>
<dbReference type="PANTHER" id="PTHR24559">
    <property type="entry name" value="TRANSPOSON TY3-I GAG-POL POLYPROTEIN"/>
    <property type="match status" value="1"/>
</dbReference>
<comment type="caution">
    <text evidence="3">The sequence shown here is derived from an EMBL/GenBank/DDBJ whole genome shotgun (WGS) entry which is preliminary data.</text>
</comment>
<feature type="domain" description="Reverse transcriptase" evidence="2">
    <location>
        <begin position="285"/>
        <end position="414"/>
    </location>
</feature>
<dbReference type="InterPro" id="IPR053134">
    <property type="entry name" value="RNA-dir_DNA_polymerase"/>
</dbReference>
<keyword evidence="4" id="KW-1185">Reference proteome</keyword>
<evidence type="ECO:0000259" key="2">
    <source>
        <dbReference type="Pfam" id="PF00078"/>
    </source>
</evidence>
<dbReference type="InterPro" id="IPR043502">
    <property type="entry name" value="DNA/RNA_pol_sf"/>
</dbReference>